<proteinExistence type="predicted"/>
<dbReference type="AlphaFoldDB" id="A0AAE0Z4D7"/>
<evidence type="ECO:0000313" key="3">
    <source>
        <dbReference type="Proteomes" id="UP001283361"/>
    </source>
</evidence>
<organism evidence="2 3">
    <name type="scientific">Elysia crispata</name>
    <name type="common">lettuce slug</name>
    <dbReference type="NCBI Taxonomy" id="231223"/>
    <lineage>
        <taxon>Eukaryota</taxon>
        <taxon>Metazoa</taxon>
        <taxon>Spiralia</taxon>
        <taxon>Lophotrochozoa</taxon>
        <taxon>Mollusca</taxon>
        <taxon>Gastropoda</taxon>
        <taxon>Heterobranchia</taxon>
        <taxon>Euthyneura</taxon>
        <taxon>Panpulmonata</taxon>
        <taxon>Sacoglossa</taxon>
        <taxon>Placobranchoidea</taxon>
        <taxon>Plakobranchidae</taxon>
        <taxon>Elysia</taxon>
    </lineage>
</organism>
<protein>
    <submittedName>
        <fullName evidence="2">Uncharacterized protein</fullName>
    </submittedName>
</protein>
<name>A0AAE0Z4D7_9GAST</name>
<comment type="caution">
    <text evidence="2">The sequence shown here is derived from an EMBL/GenBank/DDBJ whole genome shotgun (WGS) entry which is preliminary data.</text>
</comment>
<dbReference type="Proteomes" id="UP001283361">
    <property type="component" value="Unassembled WGS sequence"/>
</dbReference>
<reference evidence="2" key="1">
    <citation type="journal article" date="2023" name="G3 (Bethesda)">
        <title>A reference genome for the long-term kleptoplast-retaining sea slug Elysia crispata morphotype clarki.</title>
        <authorList>
            <person name="Eastman K.E."/>
            <person name="Pendleton A.L."/>
            <person name="Shaikh M.A."/>
            <person name="Suttiyut T."/>
            <person name="Ogas R."/>
            <person name="Tomko P."/>
            <person name="Gavelis G."/>
            <person name="Widhalm J.R."/>
            <person name="Wisecaver J.H."/>
        </authorList>
    </citation>
    <scope>NUCLEOTIDE SEQUENCE</scope>
    <source>
        <strain evidence="2">ECLA1</strain>
    </source>
</reference>
<evidence type="ECO:0000313" key="2">
    <source>
        <dbReference type="EMBL" id="KAK3761607.1"/>
    </source>
</evidence>
<dbReference type="EMBL" id="JAWDGP010004872">
    <property type="protein sequence ID" value="KAK3761607.1"/>
    <property type="molecule type" value="Genomic_DNA"/>
</dbReference>
<gene>
    <name evidence="2" type="ORF">RRG08_040303</name>
</gene>
<evidence type="ECO:0000256" key="1">
    <source>
        <dbReference type="SAM" id="MobiDB-lite"/>
    </source>
</evidence>
<keyword evidence="3" id="KW-1185">Reference proteome</keyword>
<sequence length="125" mass="13884">MQIAKHFELSSGTDRAGCVTRRDASGVALQHLGDLEQRLAASHQETGRPRPVLTLWRPNTETHTRGAQREDGAIRERMESFERQQRALSSPECSPLRTNSAITSGVPIIGRRAMTGTWRFDACAL</sequence>
<feature type="region of interest" description="Disordered" evidence="1">
    <location>
        <begin position="80"/>
        <end position="99"/>
    </location>
</feature>
<accession>A0AAE0Z4D7</accession>
<feature type="compositionally biased region" description="Polar residues" evidence="1">
    <location>
        <begin position="86"/>
        <end position="99"/>
    </location>
</feature>